<dbReference type="Proteomes" id="UP000614601">
    <property type="component" value="Unassembled WGS sequence"/>
</dbReference>
<accession>A0A811JT11</accession>
<feature type="region of interest" description="Disordered" evidence="3">
    <location>
        <begin position="289"/>
        <end position="319"/>
    </location>
</feature>
<feature type="compositionally biased region" description="Polar residues" evidence="3">
    <location>
        <begin position="305"/>
        <end position="319"/>
    </location>
</feature>
<evidence type="ECO:0000313" key="5">
    <source>
        <dbReference type="Proteomes" id="UP000614601"/>
    </source>
</evidence>
<dbReference type="InterPro" id="IPR050328">
    <property type="entry name" value="Dev_Immune_Receptor"/>
</dbReference>
<evidence type="ECO:0000256" key="3">
    <source>
        <dbReference type="SAM" id="MobiDB-lite"/>
    </source>
</evidence>
<dbReference type="OrthoDB" id="72369at2759"/>
<dbReference type="PANTHER" id="PTHR24373">
    <property type="entry name" value="SLIT RELATED LEUCINE-RICH REPEAT NEURONAL PROTEIN"/>
    <property type="match status" value="1"/>
</dbReference>
<dbReference type="Gene3D" id="3.80.10.10">
    <property type="entry name" value="Ribonuclease Inhibitor"/>
    <property type="match status" value="1"/>
</dbReference>
<evidence type="ECO:0000256" key="2">
    <source>
        <dbReference type="SAM" id="Coils"/>
    </source>
</evidence>
<dbReference type="EMBL" id="CAJFCW020000001">
    <property type="protein sequence ID" value="CAG9081750.1"/>
    <property type="molecule type" value="Genomic_DNA"/>
</dbReference>
<feature type="coiled-coil region" evidence="2">
    <location>
        <begin position="425"/>
        <end position="459"/>
    </location>
</feature>
<reference evidence="4" key="1">
    <citation type="submission" date="2020-09" db="EMBL/GenBank/DDBJ databases">
        <authorList>
            <person name="Kikuchi T."/>
        </authorList>
    </citation>
    <scope>NUCLEOTIDE SEQUENCE</scope>
    <source>
        <strain evidence="4">SH1</strain>
    </source>
</reference>
<gene>
    <name evidence="4" type="ORF">BOKJ2_LOCUS1116</name>
</gene>
<proteinExistence type="predicted"/>
<keyword evidence="2" id="KW-0175">Coiled coil</keyword>
<dbReference type="PROSITE" id="PS51450">
    <property type="entry name" value="LRR"/>
    <property type="match status" value="2"/>
</dbReference>
<protein>
    <submittedName>
        <fullName evidence="4">Uncharacterized protein</fullName>
    </submittedName>
</protein>
<name>A0A811JT11_9BILA</name>
<dbReference type="SUPFAM" id="SSF52075">
    <property type="entry name" value="Outer arm dynein light chain 1"/>
    <property type="match status" value="1"/>
</dbReference>
<keyword evidence="1" id="KW-0732">Signal</keyword>
<evidence type="ECO:0000313" key="4">
    <source>
        <dbReference type="EMBL" id="CAD5206432.1"/>
    </source>
</evidence>
<dbReference type="Proteomes" id="UP000783686">
    <property type="component" value="Unassembled WGS sequence"/>
</dbReference>
<sequence length="561" mass="63536">MCEIEVIRRGCKSFKSLTSLPVITRRSKLDVSYCELDSLYFHKESAQNVIVIDASGDKIEDSSGLHLFTSLEELNLSFNKLKKFEANYFTQGVLTVLNLDGNAIGDSLDVSAFTKLKFLSLNSCELSTLTMANTFPITLKTLLLRDNRIEDLREVNHIRHLELLEEIDLSKNPCLSQLDSSLARIALKALIYLNLNTINGVKLDSDAQLRAESLQMMGVAKLKTNNVNHNSLIEFIKQKTVNYEPPKTPNPAVKTGLTMSAPAVRHRTPLRSSTNTTPFRQRSMMPRKPLEIDSGRPCSVEAENSKLSPNENAHEVSATSLRSKDIDNLASMNITEMDFYDSMADESFSSSRTVTISKENDLSNQVFIPQCSKPFQKLNVSQSSRKSVGEMLKTQHMNRLKTPKSAKKKGVPLKAMVNRLLAQSKREFVEEIALLKQNQSRLESQIEVLEKENRDLKDFVEDQLEIVPTDIKFKHYSGSNFIIKWKNVPKMMLNIDRHELELNGEVFNVRGTNEKALIADPRDRETIKIRTVNKKTGKKSTATEVVFSKSPIRENDKENYM</sequence>
<organism evidence="4 5">
    <name type="scientific">Bursaphelenchus okinawaensis</name>
    <dbReference type="NCBI Taxonomy" id="465554"/>
    <lineage>
        <taxon>Eukaryota</taxon>
        <taxon>Metazoa</taxon>
        <taxon>Ecdysozoa</taxon>
        <taxon>Nematoda</taxon>
        <taxon>Chromadorea</taxon>
        <taxon>Rhabditida</taxon>
        <taxon>Tylenchina</taxon>
        <taxon>Tylenchomorpha</taxon>
        <taxon>Aphelenchoidea</taxon>
        <taxon>Aphelenchoididae</taxon>
        <taxon>Bursaphelenchus</taxon>
    </lineage>
</organism>
<comment type="caution">
    <text evidence="4">The sequence shown here is derived from an EMBL/GenBank/DDBJ whole genome shotgun (WGS) entry which is preliminary data.</text>
</comment>
<keyword evidence="5" id="KW-1185">Reference proteome</keyword>
<dbReference type="PANTHER" id="PTHR24373:SF275">
    <property type="entry name" value="TIR DOMAIN-CONTAINING PROTEIN"/>
    <property type="match status" value="1"/>
</dbReference>
<evidence type="ECO:0000256" key="1">
    <source>
        <dbReference type="ARBA" id="ARBA00022729"/>
    </source>
</evidence>
<dbReference type="InterPro" id="IPR001611">
    <property type="entry name" value="Leu-rich_rpt"/>
</dbReference>
<dbReference type="EMBL" id="CAJFDH010000001">
    <property type="protein sequence ID" value="CAD5206432.1"/>
    <property type="molecule type" value="Genomic_DNA"/>
</dbReference>
<dbReference type="InterPro" id="IPR032675">
    <property type="entry name" value="LRR_dom_sf"/>
</dbReference>
<dbReference type="AlphaFoldDB" id="A0A811JT11"/>